<feature type="domain" description="PhoD-like phosphatase metallophosphatase" evidence="1">
    <location>
        <begin position="318"/>
        <end position="572"/>
    </location>
</feature>
<dbReference type="InterPro" id="IPR018946">
    <property type="entry name" value="PhoD-like_MPP"/>
</dbReference>
<dbReference type="Gene3D" id="3.60.21.70">
    <property type="entry name" value="PhoD-like phosphatase"/>
    <property type="match status" value="1"/>
</dbReference>
<dbReference type="Proteomes" id="UP000011885">
    <property type="component" value="Unassembled WGS sequence"/>
</dbReference>
<sequence>MLTYDLNDSGNQFTIELQTEATPEGRVGILLAGGEGELNYKQASMIQGIPGLGGGFVVDMGIEEGNVCIRDFGTDAEVRFPEPLASASVPSKIAAGSKVELTIIGERIDAQMFRVKASVVEDGEVIAETETRLPEKRLAGNIAMVSMQGSARSSHRFRRLSVRGDRIASHPERAYGPIAGVLYSVAGGDLKVGVQCMSIGKTIHVERDAKNSRRTGVRLERRQTDGTWEPVSRVVGVSEPDYYALIRVTDYDSSSPASFRVVMIHGPEDAAAYRFEVPAEPDDGRLVVGGVSCTGDIGRKTLANKKLLEPGESFIGVWTSANQWAPFDGISEPLIEQEPDIVFFTGDQLYEWWPTPIDMTDAMPSEDYLYKWLIWHWSFQNVTSRVPCLLQTDDHDVWHPNLWGEGGRLMTEGWEKGGGYVKSAYFVNMVQRTMCGHNPDAYSPGPSDSGITNYYCTFRYGGVDFALLEDRKFKSSMPSVEAGADPTMLGDAQLRMLSQWAEDEHATPARVIVSQTNYVTINTIGNGKLLPDRDSNGWPKPARDRAVDLFGKAGAFLFTGDQHLASVTRMNTPSSKNGVYQFCQPAGGCIWWRWFYPNAKQHIGGGPKPGQPSYLGEFQDAFGNHFETYAVANPGPREAMSSYKNTDVSRFILTPEQRKAGIGTRYRIHQGEGFGVVRIDTKNDRMVLECWPDRNATMRQPYRQFDGWPVELKLSDLSAND</sequence>
<evidence type="ECO:0000259" key="1">
    <source>
        <dbReference type="Pfam" id="PF09423"/>
    </source>
</evidence>
<dbReference type="SUPFAM" id="SSF56300">
    <property type="entry name" value="Metallo-dependent phosphatases"/>
    <property type="match status" value="1"/>
</dbReference>
<evidence type="ECO:0000313" key="2">
    <source>
        <dbReference type="EMBL" id="EMI55954.1"/>
    </source>
</evidence>
<keyword evidence="3" id="KW-1185">Reference proteome</keyword>
<reference evidence="2 3" key="1">
    <citation type="journal article" date="2013" name="Mar. Genomics">
        <title>Expression of sulfatases in Rhodopirellula baltica and the diversity of sulfatases in the genus Rhodopirellula.</title>
        <authorList>
            <person name="Wegner C.E."/>
            <person name="Richter-Heitmann T."/>
            <person name="Klindworth A."/>
            <person name="Klockow C."/>
            <person name="Richter M."/>
            <person name="Achstetter T."/>
            <person name="Glockner F.O."/>
            <person name="Harder J."/>
        </authorList>
    </citation>
    <scope>NUCLEOTIDE SEQUENCE [LARGE SCALE GENOMIC DNA]</scope>
    <source>
        <strain evidence="2 3">SM41</strain>
    </source>
</reference>
<organism evidence="2 3">
    <name type="scientific">Rhodopirellula sallentina SM41</name>
    <dbReference type="NCBI Taxonomy" id="1263870"/>
    <lineage>
        <taxon>Bacteria</taxon>
        <taxon>Pseudomonadati</taxon>
        <taxon>Planctomycetota</taxon>
        <taxon>Planctomycetia</taxon>
        <taxon>Pirellulales</taxon>
        <taxon>Pirellulaceae</taxon>
        <taxon>Rhodopirellula</taxon>
    </lineage>
</organism>
<dbReference type="Pfam" id="PF09423">
    <property type="entry name" value="PhoD"/>
    <property type="match status" value="1"/>
</dbReference>
<dbReference type="InterPro" id="IPR029052">
    <property type="entry name" value="Metallo-depent_PP-like"/>
</dbReference>
<name>M5U3W0_9BACT</name>
<evidence type="ECO:0000313" key="3">
    <source>
        <dbReference type="Proteomes" id="UP000011885"/>
    </source>
</evidence>
<proteinExistence type="predicted"/>
<dbReference type="InterPro" id="IPR038607">
    <property type="entry name" value="PhoD-like_sf"/>
</dbReference>
<dbReference type="EMBL" id="ANOH01000183">
    <property type="protein sequence ID" value="EMI55954.1"/>
    <property type="molecule type" value="Genomic_DNA"/>
</dbReference>
<gene>
    <name evidence="2" type="ORF">RSSM_02591</name>
</gene>
<dbReference type="PATRIC" id="fig|1263870.3.peg.2756"/>
<dbReference type="AlphaFoldDB" id="M5U3W0"/>
<accession>M5U3W0</accession>
<comment type="caution">
    <text evidence="2">The sequence shown here is derived from an EMBL/GenBank/DDBJ whole genome shotgun (WGS) entry which is preliminary data.</text>
</comment>
<protein>
    <submittedName>
        <fullName evidence="2">Twin-arginine translocation pathway signal</fullName>
    </submittedName>
</protein>